<dbReference type="Proteomes" id="UP001218218">
    <property type="component" value="Unassembled WGS sequence"/>
</dbReference>
<gene>
    <name evidence="2" type="ORF">DFH08DRAFT_884591</name>
</gene>
<accession>A0AAD6ZK85</accession>
<name>A0AAD6ZK85_9AGAR</name>
<feature type="region of interest" description="Disordered" evidence="1">
    <location>
        <begin position="1"/>
        <end position="45"/>
    </location>
</feature>
<sequence length="229" mass="25698">MPPLLSTPCLSHRRVTPPSAPAPPRLRISASPHHPLPPSLTQLDGTPMRGMRALLSVSCPRRYRRWERAERPRRINRQEEEGEGECAKVRVPCTHLYLLLLLTHYIPTCAVSSALVGAEGNYREQQLPHRPSFLSLSLLVPRPRVHSHTPPYIRPQTTDGTYCHLCAMHTYVIVSPYACRPSLRTRGLVQCPSSAPRRISTLLPSPLPHPYPRLLSCSPPTSCHTSFHS</sequence>
<proteinExistence type="predicted"/>
<comment type="caution">
    <text evidence="2">The sequence shown here is derived from an EMBL/GenBank/DDBJ whole genome shotgun (WGS) entry which is preliminary data.</text>
</comment>
<evidence type="ECO:0000256" key="1">
    <source>
        <dbReference type="SAM" id="MobiDB-lite"/>
    </source>
</evidence>
<reference evidence="2" key="1">
    <citation type="submission" date="2023-03" db="EMBL/GenBank/DDBJ databases">
        <title>Massive genome expansion in bonnet fungi (Mycena s.s.) driven by repeated elements and novel gene families across ecological guilds.</title>
        <authorList>
            <consortium name="Lawrence Berkeley National Laboratory"/>
            <person name="Harder C.B."/>
            <person name="Miyauchi S."/>
            <person name="Viragh M."/>
            <person name="Kuo A."/>
            <person name="Thoen E."/>
            <person name="Andreopoulos B."/>
            <person name="Lu D."/>
            <person name="Skrede I."/>
            <person name="Drula E."/>
            <person name="Henrissat B."/>
            <person name="Morin E."/>
            <person name="Kohler A."/>
            <person name="Barry K."/>
            <person name="LaButti K."/>
            <person name="Morin E."/>
            <person name="Salamov A."/>
            <person name="Lipzen A."/>
            <person name="Mereny Z."/>
            <person name="Hegedus B."/>
            <person name="Baldrian P."/>
            <person name="Stursova M."/>
            <person name="Weitz H."/>
            <person name="Taylor A."/>
            <person name="Grigoriev I.V."/>
            <person name="Nagy L.G."/>
            <person name="Martin F."/>
            <person name="Kauserud H."/>
        </authorList>
    </citation>
    <scope>NUCLEOTIDE SEQUENCE</scope>
    <source>
        <strain evidence="2">CBHHK002</strain>
    </source>
</reference>
<dbReference type="EMBL" id="JARIHO010000041">
    <property type="protein sequence ID" value="KAJ7327475.1"/>
    <property type="molecule type" value="Genomic_DNA"/>
</dbReference>
<evidence type="ECO:0000313" key="3">
    <source>
        <dbReference type="Proteomes" id="UP001218218"/>
    </source>
</evidence>
<keyword evidence="3" id="KW-1185">Reference proteome</keyword>
<protein>
    <submittedName>
        <fullName evidence="2">Uncharacterized protein</fullName>
    </submittedName>
</protein>
<dbReference type="AlphaFoldDB" id="A0AAD6ZK85"/>
<evidence type="ECO:0000313" key="2">
    <source>
        <dbReference type="EMBL" id="KAJ7327475.1"/>
    </source>
</evidence>
<organism evidence="2 3">
    <name type="scientific">Mycena albidolilacea</name>
    <dbReference type="NCBI Taxonomy" id="1033008"/>
    <lineage>
        <taxon>Eukaryota</taxon>
        <taxon>Fungi</taxon>
        <taxon>Dikarya</taxon>
        <taxon>Basidiomycota</taxon>
        <taxon>Agaricomycotina</taxon>
        <taxon>Agaricomycetes</taxon>
        <taxon>Agaricomycetidae</taxon>
        <taxon>Agaricales</taxon>
        <taxon>Marasmiineae</taxon>
        <taxon>Mycenaceae</taxon>
        <taxon>Mycena</taxon>
    </lineage>
</organism>